<dbReference type="GO" id="GO:0052717">
    <property type="term" value="F:tRNA-specific adenosine-34 deaminase activity"/>
    <property type="evidence" value="ECO:0007669"/>
    <property type="project" value="UniProtKB-UniRule"/>
</dbReference>
<dbReference type="InterPro" id="IPR028883">
    <property type="entry name" value="tRNA_aden_deaminase"/>
</dbReference>
<sequence length="152" mass="17151">MNYKSDIEKMEVALQEAKRALEIDEVPIGAAIFDAEDKLITKAHNRREVDQDPTAHAEILVIKEASKILKTWRLEGTTLAITLEPDPMCAGAIVNARIKTLLYSSPNLKSGAAYTLYNIPQDKRLNHFVEIRDNILSHESEVILSSFFESKR</sequence>
<evidence type="ECO:0000256" key="5">
    <source>
        <dbReference type="ARBA" id="ARBA00022833"/>
    </source>
</evidence>
<keyword evidence="3" id="KW-0479">Metal-binding</keyword>
<comment type="caution">
    <text evidence="7">Lacks conserved residue(s) required for the propagation of feature annotation.</text>
</comment>
<keyword evidence="4 7" id="KW-0378">Hydrolase</keyword>
<evidence type="ECO:0000256" key="2">
    <source>
        <dbReference type="ARBA" id="ARBA00022694"/>
    </source>
</evidence>
<dbReference type="SUPFAM" id="SSF53927">
    <property type="entry name" value="Cytidine deaminase-like"/>
    <property type="match status" value="1"/>
</dbReference>
<dbReference type="GO" id="GO:0046872">
    <property type="term" value="F:metal ion binding"/>
    <property type="evidence" value="ECO:0007669"/>
    <property type="project" value="UniProtKB-KW"/>
</dbReference>
<dbReference type="GO" id="GO:0002100">
    <property type="term" value="P:tRNA wobble adenosine to inosine editing"/>
    <property type="evidence" value="ECO:0007669"/>
    <property type="project" value="UniProtKB-UniRule"/>
</dbReference>
<evidence type="ECO:0000256" key="1">
    <source>
        <dbReference type="ARBA" id="ARBA00001947"/>
    </source>
</evidence>
<comment type="catalytic activity">
    <reaction evidence="6 7">
        <text>adenosine(34) in tRNA + H2O + H(+) = inosine(34) in tRNA + NH4(+)</text>
        <dbReference type="Rhea" id="RHEA:43168"/>
        <dbReference type="Rhea" id="RHEA-COMP:10373"/>
        <dbReference type="Rhea" id="RHEA-COMP:10374"/>
        <dbReference type="ChEBI" id="CHEBI:15377"/>
        <dbReference type="ChEBI" id="CHEBI:15378"/>
        <dbReference type="ChEBI" id="CHEBI:28938"/>
        <dbReference type="ChEBI" id="CHEBI:74411"/>
        <dbReference type="ChEBI" id="CHEBI:82852"/>
        <dbReference type="EC" id="3.5.4.33"/>
    </reaction>
</comment>
<dbReference type="EC" id="3.5.4.33" evidence="7"/>
<feature type="active site" description="Proton donor" evidence="7">
    <location>
        <position position="58"/>
    </location>
</feature>
<evidence type="ECO:0000256" key="7">
    <source>
        <dbReference type="HAMAP-Rule" id="MF_00972"/>
    </source>
</evidence>
<evidence type="ECO:0000259" key="8">
    <source>
        <dbReference type="PROSITE" id="PS51747"/>
    </source>
</evidence>
<dbReference type="PROSITE" id="PS51747">
    <property type="entry name" value="CYT_DCMP_DEAMINASES_2"/>
    <property type="match status" value="1"/>
</dbReference>
<evidence type="ECO:0000313" key="9">
    <source>
        <dbReference type="EMBL" id="AGQ20016.1"/>
    </source>
</evidence>
<proteinExistence type="inferred from homology"/>
<dbReference type="HAMAP" id="MF_00972">
    <property type="entry name" value="tRNA_aden_deaminase"/>
    <property type="match status" value="1"/>
</dbReference>
<dbReference type="InterPro" id="IPR016193">
    <property type="entry name" value="Cytidine_deaminase-like"/>
</dbReference>
<gene>
    <name evidence="7" type="primary">tadA</name>
</gene>
<accession>S5DM77</accession>
<evidence type="ECO:0000256" key="3">
    <source>
        <dbReference type="ARBA" id="ARBA00022723"/>
    </source>
</evidence>
<dbReference type="CDD" id="cd01285">
    <property type="entry name" value="nucleoside_deaminase"/>
    <property type="match status" value="1"/>
</dbReference>
<protein>
    <recommendedName>
        <fullName evidence="7">tRNA-specific adenosine deaminase</fullName>
        <ecNumber evidence="7">3.5.4.33</ecNumber>
    </recommendedName>
</protein>
<comment type="subunit">
    <text evidence="7">Homodimer.</text>
</comment>
<evidence type="ECO:0000256" key="6">
    <source>
        <dbReference type="ARBA" id="ARBA00048045"/>
    </source>
</evidence>
<dbReference type="InterPro" id="IPR058535">
    <property type="entry name" value="MafB19-deam"/>
</dbReference>
<name>S5DM77_9ACTN</name>
<reference evidence="9" key="1">
    <citation type="journal article" date="2013" name="Sci. Rep.">
        <title>Metagenomics uncovers a new group of low GC and ultra-small marine Actinobacteria.</title>
        <authorList>
            <person name="Ghai R."/>
            <person name="Mizuno C.M."/>
            <person name="Picazo A."/>
            <person name="Camacho A."/>
            <person name="Rodriguez-Valera F."/>
        </authorList>
    </citation>
    <scope>NUCLEOTIDE SEQUENCE</scope>
</reference>
<dbReference type="PANTHER" id="PTHR11079">
    <property type="entry name" value="CYTOSINE DEAMINASE FAMILY MEMBER"/>
    <property type="match status" value="1"/>
</dbReference>
<dbReference type="Pfam" id="PF14437">
    <property type="entry name" value="MafB19-deam"/>
    <property type="match status" value="1"/>
</dbReference>
<keyword evidence="2 7" id="KW-0819">tRNA processing</keyword>
<comment type="similarity">
    <text evidence="7">Belongs to the cytidine and deoxycytidylate deaminase family.</text>
</comment>
<organism evidence="9">
    <name type="scientific">Candidatus Actinomarina minuta</name>
    <dbReference type="NCBI Taxonomy" id="1389454"/>
    <lineage>
        <taxon>Bacteria</taxon>
        <taxon>Bacillati</taxon>
        <taxon>Actinomycetota</taxon>
        <taxon>Actinomycetes</taxon>
        <taxon>Candidatus Actinomarinidae</taxon>
        <taxon>Candidatus Actinomarinales</taxon>
        <taxon>Candidatus Actinomarineae</taxon>
        <taxon>Candidatus Actinomarinaceae</taxon>
        <taxon>Candidatus Actinomarina</taxon>
    </lineage>
</organism>
<dbReference type="AlphaFoldDB" id="S5DM77"/>
<feature type="domain" description="CMP/dCMP-type deaminase" evidence="8">
    <location>
        <begin position="4"/>
        <end position="117"/>
    </location>
</feature>
<comment type="cofactor">
    <cofactor evidence="1">
        <name>Zn(2+)</name>
        <dbReference type="ChEBI" id="CHEBI:29105"/>
    </cofactor>
</comment>
<keyword evidence="5" id="KW-0862">Zinc</keyword>
<dbReference type="Gene3D" id="3.40.140.10">
    <property type="entry name" value="Cytidine Deaminase, domain 2"/>
    <property type="match status" value="1"/>
</dbReference>
<evidence type="ECO:0000256" key="4">
    <source>
        <dbReference type="ARBA" id="ARBA00022801"/>
    </source>
</evidence>
<comment type="function">
    <text evidence="7">Catalyzes the deamination of adenosine to inosine at the wobble position 34 of tRNA(Arg2).</text>
</comment>
<dbReference type="EMBL" id="KC811148">
    <property type="protein sequence ID" value="AGQ20016.1"/>
    <property type="molecule type" value="Genomic_DNA"/>
</dbReference>
<dbReference type="PANTHER" id="PTHR11079:SF202">
    <property type="entry name" value="TRNA-SPECIFIC ADENOSINE DEAMINASE"/>
    <property type="match status" value="1"/>
</dbReference>
<dbReference type="InterPro" id="IPR002125">
    <property type="entry name" value="CMP_dCMP_dom"/>
</dbReference>